<accession>A0A4Y7TRZ2</accession>
<protein>
    <submittedName>
        <fullName evidence="3">Nucleus protein</fullName>
    </submittedName>
</protein>
<dbReference type="Gene3D" id="3.90.640.10">
    <property type="entry name" value="Actin, Chain A, domain 4"/>
    <property type="match status" value="1"/>
</dbReference>
<gene>
    <name evidence="3" type="ORF">FA13DRAFT_1622429</name>
</gene>
<sequence>MPRGIPNAKKDDTGFKYSTFHVPLIPNPKHISSTYLKSETQTHWYRKNLSKGKGPEVLEEGSNDARRGSQVLVIHPGSRFIRIGKASDVAPLSVPSVVARKDTSAQAQPRRPNCIIRPGGASEDAGPSFEPPLNGDEYDVVPASSDVFDTKLAIITVSLRDRMRFYKLRVTPHAAAIASTFNEQFKPEIITSDPKRIEWFDSTIQDKVIVGEDALRLGDPAASGYAIRRPIYGSGFNTRDYDSTQLVLSDIEALIEHTLRDKLDIIRKDFKYYSIIFVIPDYYDRAYVREMVNLLLVTMGFKQLCAQQESLAATYGAGISNACVVDIGAKVTSIACVDEGLILPDTRLSLNMGGEDITEFLYVLLQRIKFPYRDCDLSNSYDWAVMEDLKYRLCTLLENDVALNLYDFVVRRPTMQTEKYGLRAYDEVILAPMCLFEPRVIDFENKCQGLHPTSPNVTEEILSHQTDNMTKAMIISTQHLMPPAGADPPPSAMLPPEEIPAQTSPVKIEGDPHAMAVDLPEGTRPANPIEVIDVDEEKPPNLDFSQAPPPIMPPPDLSQRKIDVPFEASKLPLDVAIFNSARAAGGDDKIRKYLQAVLVIGGTASIPGMNHALESRLQAIATPLVPNMEKVQIIPPPKGVDPSTLSWKGGSVLGKMESVSELWITPSDWDLFGMRALKERCYYL</sequence>
<evidence type="ECO:0000256" key="2">
    <source>
        <dbReference type="SAM" id="MobiDB-lite"/>
    </source>
</evidence>
<dbReference type="SUPFAM" id="SSF53067">
    <property type="entry name" value="Actin-like ATPase domain"/>
    <property type="match status" value="2"/>
</dbReference>
<dbReference type="Pfam" id="PF00022">
    <property type="entry name" value="Actin"/>
    <property type="match status" value="2"/>
</dbReference>
<evidence type="ECO:0000256" key="1">
    <source>
        <dbReference type="RuleBase" id="RU000487"/>
    </source>
</evidence>
<comment type="caution">
    <text evidence="3">The sequence shown here is derived from an EMBL/GenBank/DDBJ whole genome shotgun (WGS) entry which is preliminary data.</text>
</comment>
<proteinExistence type="inferred from homology"/>
<keyword evidence="4" id="KW-1185">Reference proteome</keyword>
<dbReference type="Proteomes" id="UP000298030">
    <property type="component" value="Unassembled WGS sequence"/>
</dbReference>
<dbReference type="CDD" id="cd10206">
    <property type="entry name" value="ASKHA_NBD_Arp8-like"/>
    <property type="match status" value="1"/>
</dbReference>
<evidence type="ECO:0000313" key="3">
    <source>
        <dbReference type="EMBL" id="TEB36694.1"/>
    </source>
</evidence>
<organism evidence="3 4">
    <name type="scientific">Coprinellus micaceus</name>
    <name type="common">Glistening ink-cap mushroom</name>
    <name type="synonym">Coprinus micaceus</name>
    <dbReference type="NCBI Taxonomy" id="71717"/>
    <lineage>
        <taxon>Eukaryota</taxon>
        <taxon>Fungi</taxon>
        <taxon>Dikarya</taxon>
        <taxon>Basidiomycota</taxon>
        <taxon>Agaricomycotina</taxon>
        <taxon>Agaricomycetes</taxon>
        <taxon>Agaricomycetidae</taxon>
        <taxon>Agaricales</taxon>
        <taxon>Agaricineae</taxon>
        <taxon>Psathyrellaceae</taxon>
        <taxon>Coprinellus</taxon>
    </lineage>
</organism>
<dbReference type="PANTHER" id="PTHR11937">
    <property type="entry name" value="ACTIN"/>
    <property type="match status" value="1"/>
</dbReference>
<feature type="region of interest" description="Disordered" evidence="2">
    <location>
        <begin position="99"/>
        <end position="131"/>
    </location>
</feature>
<dbReference type="OrthoDB" id="5572108at2759"/>
<dbReference type="SMART" id="SM00268">
    <property type="entry name" value="ACTIN"/>
    <property type="match status" value="1"/>
</dbReference>
<dbReference type="InterPro" id="IPR004000">
    <property type="entry name" value="Actin"/>
</dbReference>
<reference evidence="3 4" key="1">
    <citation type="journal article" date="2019" name="Nat. Ecol. Evol.">
        <title>Megaphylogeny resolves global patterns of mushroom evolution.</title>
        <authorList>
            <person name="Varga T."/>
            <person name="Krizsan K."/>
            <person name="Foldi C."/>
            <person name="Dima B."/>
            <person name="Sanchez-Garcia M."/>
            <person name="Sanchez-Ramirez S."/>
            <person name="Szollosi G.J."/>
            <person name="Szarkandi J.G."/>
            <person name="Papp V."/>
            <person name="Albert L."/>
            <person name="Andreopoulos W."/>
            <person name="Angelini C."/>
            <person name="Antonin V."/>
            <person name="Barry K.W."/>
            <person name="Bougher N.L."/>
            <person name="Buchanan P."/>
            <person name="Buyck B."/>
            <person name="Bense V."/>
            <person name="Catcheside P."/>
            <person name="Chovatia M."/>
            <person name="Cooper J."/>
            <person name="Damon W."/>
            <person name="Desjardin D."/>
            <person name="Finy P."/>
            <person name="Geml J."/>
            <person name="Haridas S."/>
            <person name="Hughes K."/>
            <person name="Justo A."/>
            <person name="Karasinski D."/>
            <person name="Kautmanova I."/>
            <person name="Kiss B."/>
            <person name="Kocsube S."/>
            <person name="Kotiranta H."/>
            <person name="LaButti K.M."/>
            <person name="Lechner B.E."/>
            <person name="Liimatainen K."/>
            <person name="Lipzen A."/>
            <person name="Lukacs Z."/>
            <person name="Mihaltcheva S."/>
            <person name="Morgado L.N."/>
            <person name="Niskanen T."/>
            <person name="Noordeloos M.E."/>
            <person name="Ohm R.A."/>
            <person name="Ortiz-Santana B."/>
            <person name="Ovrebo C."/>
            <person name="Racz N."/>
            <person name="Riley R."/>
            <person name="Savchenko A."/>
            <person name="Shiryaev A."/>
            <person name="Soop K."/>
            <person name="Spirin V."/>
            <person name="Szebenyi C."/>
            <person name="Tomsovsky M."/>
            <person name="Tulloss R.E."/>
            <person name="Uehling J."/>
            <person name="Grigoriev I.V."/>
            <person name="Vagvolgyi C."/>
            <person name="Papp T."/>
            <person name="Martin F.M."/>
            <person name="Miettinen O."/>
            <person name="Hibbett D.S."/>
            <person name="Nagy L.G."/>
        </authorList>
    </citation>
    <scope>NUCLEOTIDE SEQUENCE [LARGE SCALE GENOMIC DNA]</scope>
    <source>
        <strain evidence="3 4">FP101781</strain>
    </source>
</reference>
<dbReference type="EMBL" id="QPFP01000005">
    <property type="protein sequence ID" value="TEB36694.1"/>
    <property type="molecule type" value="Genomic_DNA"/>
</dbReference>
<evidence type="ECO:0000313" key="4">
    <source>
        <dbReference type="Proteomes" id="UP000298030"/>
    </source>
</evidence>
<dbReference type="InterPro" id="IPR043129">
    <property type="entry name" value="ATPase_NBD"/>
</dbReference>
<name>A0A4Y7TRZ2_COPMI</name>
<comment type="similarity">
    <text evidence="1">Belongs to the actin family.</text>
</comment>
<dbReference type="Gene3D" id="3.30.420.40">
    <property type="match status" value="3"/>
</dbReference>
<dbReference type="AlphaFoldDB" id="A0A4Y7TRZ2"/>
<dbReference type="STRING" id="71717.A0A4Y7TRZ2"/>